<keyword evidence="1" id="KW-0479">Metal-binding</keyword>
<dbReference type="PANTHER" id="PTHR45931:SF16">
    <property type="entry name" value="RING_U-BOX SUPERFAMILY PROTEIN"/>
    <property type="match status" value="1"/>
</dbReference>
<dbReference type="GO" id="GO:0006511">
    <property type="term" value="P:ubiquitin-dependent protein catabolic process"/>
    <property type="evidence" value="ECO:0007669"/>
    <property type="project" value="TreeGrafter"/>
</dbReference>
<dbReference type="PANTHER" id="PTHR45931">
    <property type="entry name" value="SI:CH211-59O9.10"/>
    <property type="match status" value="1"/>
</dbReference>
<dbReference type="EMBL" id="HBIZ01062686">
    <property type="protein sequence ID" value="CAE0786107.1"/>
    <property type="molecule type" value="Transcribed_RNA"/>
</dbReference>
<accession>A0A7S4FBP0</accession>
<dbReference type="GO" id="GO:0005634">
    <property type="term" value="C:nucleus"/>
    <property type="evidence" value="ECO:0007669"/>
    <property type="project" value="TreeGrafter"/>
</dbReference>
<dbReference type="PROSITE" id="PS50089">
    <property type="entry name" value="ZF_RING_2"/>
    <property type="match status" value="1"/>
</dbReference>
<reference evidence="7" key="1">
    <citation type="submission" date="2021-01" db="EMBL/GenBank/DDBJ databases">
        <authorList>
            <person name="Corre E."/>
            <person name="Pelletier E."/>
            <person name="Niang G."/>
            <person name="Scheremetjew M."/>
            <person name="Finn R."/>
            <person name="Kale V."/>
            <person name="Holt S."/>
            <person name="Cochrane G."/>
            <person name="Meng A."/>
            <person name="Brown T."/>
            <person name="Cohen L."/>
        </authorList>
    </citation>
    <scope>NUCLEOTIDE SEQUENCE</scope>
    <source>
        <strain evidence="7">CCMP645</strain>
    </source>
</reference>
<proteinExistence type="predicted"/>
<evidence type="ECO:0000313" key="7">
    <source>
        <dbReference type="EMBL" id="CAE0786107.1"/>
    </source>
</evidence>
<dbReference type="GO" id="GO:0061630">
    <property type="term" value="F:ubiquitin protein ligase activity"/>
    <property type="evidence" value="ECO:0007669"/>
    <property type="project" value="TreeGrafter"/>
</dbReference>
<keyword evidence="2 4" id="KW-0863">Zinc-finger</keyword>
<evidence type="ECO:0000259" key="6">
    <source>
        <dbReference type="PROSITE" id="PS50089"/>
    </source>
</evidence>
<organism evidence="7">
    <name type="scientific">Chrysotila carterae</name>
    <name type="common">Marine alga</name>
    <name type="synonym">Syracosphaera carterae</name>
    <dbReference type="NCBI Taxonomy" id="13221"/>
    <lineage>
        <taxon>Eukaryota</taxon>
        <taxon>Haptista</taxon>
        <taxon>Haptophyta</taxon>
        <taxon>Prymnesiophyceae</taxon>
        <taxon>Isochrysidales</taxon>
        <taxon>Isochrysidaceae</taxon>
        <taxon>Chrysotila</taxon>
    </lineage>
</organism>
<evidence type="ECO:0000256" key="4">
    <source>
        <dbReference type="PROSITE-ProRule" id="PRU00175"/>
    </source>
</evidence>
<feature type="compositionally biased region" description="Polar residues" evidence="5">
    <location>
        <begin position="120"/>
        <end position="135"/>
    </location>
</feature>
<dbReference type="InterPro" id="IPR001841">
    <property type="entry name" value="Znf_RING"/>
</dbReference>
<dbReference type="Pfam" id="PF13639">
    <property type="entry name" value="zf-RING_2"/>
    <property type="match status" value="1"/>
</dbReference>
<dbReference type="GO" id="GO:0008270">
    <property type="term" value="F:zinc ion binding"/>
    <property type="evidence" value="ECO:0007669"/>
    <property type="project" value="UniProtKB-KW"/>
</dbReference>
<dbReference type="InterPro" id="IPR013083">
    <property type="entry name" value="Znf_RING/FYVE/PHD"/>
</dbReference>
<evidence type="ECO:0000256" key="5">
    <source>
        <dbReference type="SAM" id="MobiDB-lite"/>
    </source>
</evidence>
<evidence type="ECO:0000256" key="3">
    <source>
        <dbReference type="ARBA" id="ARBA00022833"/>
    </source>
</evidence>
<dbReference type="InterPro" id="IPR051834">
    <property type="entry name" value="RING_finger_E3_ligase"/>
</dbReference>
<dbReference type="AlphaFoldDB" id="A0A7S4FBP0"/>
<evidence type="ECO:0000256" key="1">
    <source>
        <dbReference type="ARBA" id="ARBA00022723"/>
    </source>
</evidence>
<keyword evidence="3" id="KW-0862">Zinc</keyword>
<evidence type="ECO:0000256" key="2">
    <source>
        <dbReference type="ARBA" id="ARBA00022771"/>
    </source>
</evidence>
<feature type="domain" description="RING-type" evidence="6">
    <location>
        <begin position="287"/>
        <end position="329"/>
    </location>
</feature>
<gene>
    <name evidence="7" type="ORF">PCAR00345_LOCUS38815</name>
</gene>
<sequence length="333" mass="36268">MLFMFQQGRDSHPGTEPYRQPPGALHGSVTPSEVEFNDFLFWRRPIPAVAEDGPEPWGSASAQTAEASYRGHQSAMRGSVNSGQRRNPSSDASAPAAALNWMGSADLQTLHGVDTEDQQETSASGVHISPSSSAAGGQPEEVFVYNRQANSVASASAAEFLTGRDGDRLLGILSAIRSLLGQESRFSQAAYVLQRDVQSFRERNHSGETSHIIGAESTMNNPDILDSVASMLQALQQIPDGPSGEPFISQQIDGSRSRPASTEAVQRLLQSSQHPRDSLASISDETCSICFEQFGCSPLLIMPCPYEHHFHRCCLLRWFAMSDTCPLCRERLE</sequence>
<dbReference type="Gene3D" id="3.30.40.10">
    <property type="entry name" value="Zinc/RING finger domain, C3HC4 (zinc finger)"/>
    <property type="match status" value="1"/>
</dbReference>
<protein>
    <recommendedName>
        <fullName evidence="6">RING-type domain-containing protein</fullName>
    </recommendedName>
</protein>
<feature type="region of interest" description="Disordered" evidence="5">
    <location>
        <begin position="1"/>
        <end position="30"/>
    </location>
</feature>
<feature type="region of interest" description="Disordered" evidence="5">
    <location>
        <begin position="51"/>
        <end position="95"/>
    </location>
</feature>
<feature type="region of interest" description="Disordered" evidence="5">
    <location>
        <begin position="114"/>
        <end position="137"/>
    </location>
</feature>
<dbReference type="SUPFAM" id="SSF57850">
    <property type="entry name" value="RING/U-box"/>
    <property type="match status" value="1"/>
</dbReference>
<name>A0A7S4FBP0_CHRCT</name>